<name>A0A0Q3M7U8_AMAAE</name>
<protein>
    <submittedName>
        <fullName evidence="1">Uncharacterized protein</fullName>
    </submittedName>
</protein>
<comment type="caution">
    <text evidence="1">The sequence shown here is derived from an EMBL/GenBank/DDBJ whole genome shotgun (WGS) entry which is preliminary data.</text>
</comment>
<sequence>MMLYQMIGWLYKIEHISSGIERQSMKQSLFLANKRKTIDAKNLDYNMPFDVQDILNTYSLEEGGTDEAIIRSEDLEEPEINTEKVSYQIDLTANRKPREDMIKL</sequence>
<accession>A0A0Q3M7U8</accession>
<organism evidence="1 2">
    <name type="scientific">Amazona aestiva</name>
    <name type="common">Blue-fronted Amazon parrot</name>
    <dbReference type="NCBI Taxonomy" id="12930"/>
    <lineage>
        <taxon>Eukaryota</taxon>
        <taxon>Metazoa</taxon>
        <taxon>Chordata</taxon>
        <taxon>Craniata</taxon>
        <taxon>Vertebrata</taxon>
        <taxon>Euteleostomi</taxon>
        <taxon>Archelosauria</taxon>
        <taxon>Archosauria</taxon>
        <taxon>Dinosauria</taxon>
        <taxon>Saurischia</taxon>
        <taxon>Theropoda</taxon>
        <taxon>Coelurosauria</taxon>
        <taxon>Aves</taxon>
        <taxon>Neognathae</taxon>
        <taxon>Neoaves</taxon>
        <taxon>Telluraves</taxon>
        <taxon>Australaves</taxon>
        <taxon>Psittaciformes</taxon>
        <taxon>Psittacidae</taxon>
        <taxon>Amazona</taxon>
    </lineage>
</organism>
<evidence type="ECO:0000313" key="2">
    <source>
        <dbReference type="Proteomes" id="UP000051836"/>
    </source>
</evidence>
<dbReference type="AlphaFoldDB" id="A0A0Q3M7U8"/>
<proteinExistence type="predicted"/>
<gene>
    <name evidence="1" type="ORF">AAES_114548</name>
</gene>
<keyword evidence="2" id="KW-1185">Reference proteome</keyword>
<reference evidence="1 2" key="1">
    <citation type="submission" date="2015-10" db="EMBL/GenBank/DDBJ databases">
        <authorList>
            <person name="Gilbert D.G."/>
        </authorList>
    </citation>
    <scope>NUCLEOTIDE SEQUENCE [LARGE SCALE GENOMIC DNA]</scope>
    <source>
        <strain evidence="1">FVVF132</strain>
    </source>
</reference>
<dbReference type="Proteomes" id="UP000051836">
    <property type="component" value="Unassembled WGS sequence"/>
</dbReference>
<evidence type="ECO:0000313" key="1">
    <source>
        <dbReference type="EMBL" id="KQK78480.1"/>
    </source>
</evidence>
<dbReference type="EMBL" id="LMAW01002660">
    <property type="protein sequence ID" value="KQK78480.1"/>
    <property type="molecule type" value="Genomic_DNA"/>
</dbReference>